<feature type="compositionally biased region" description="Pro residues" evidence="1">
    <location>
        <begin position="433"/>
        <end position="444"/>
    </location>
</feature>
<sequence length="562" mass="60376">MNNPQHYQPLGHALHQPSVTSTQTHLSYKPPPSVFQPSDARNNDINSREEEEEDEDDPDDADEGLVEEQLNPTGPVTQSNTTTVPSTGSVQTASQQQLEPSQAPEGKRRPGRPRGSKNRKPRAVTQSTSRLESQSHQPAVAQNPPPPQNNDAQGGQSQQFYEFQWRILNLCAEFYGAAEELVKGTSPLVLAQCYQAGSDASQDPMKMLTEAKRVCDNLLANPSRFALNAATSVCTSLSSGFQGSTAPSAPSVQSGSAGSSATSKASTPMITNPQSFVVPLGAQPAYPHAQYPMFNAAPAQYPPHYYHQYSYPPPTAAYYQQPILTTNQLQTQASPLPSATTTTVASSPISSSGMLNQGAWSEEETEKLKKLSEESRAYSSVGEIEWDWVVSQYGSSRTRHQILIKATSLGLKESSSRGTKRRREADDEVGPSGPAPPPPPPSNPPSSSATAATAASPALSHATSTPLDSPALQSQPWPPTSKGSTLSTTSNLPWPMPTVAVNTPSPVISASTVSQDQQRTSYYRPRPSQDTTKSRTQHNYMYQSTNGNSATGPRLNQENGSE</sequence>
<dbReference type="Proteomes" id="UP000054549">
    <property type="component" value="Unassembled WGS sequence"/>
</dbReference>
<name>A0A0C2WR31_AMAMK</name>
<reference evidence="2 3" key="1">
    <citation type="submission" date="2014-04" db="EMBL/GenBank/DDBJ databases">
        <title>Evolutionary Origins and Diversification of the Mycorrhizal Mutualists.</title>
        <authorList>
            <consortium name="DOE Joint Genome Institute"/>
            <consortium name="Mycorrhizal Genomics Consortium"/>
            <person name="Kohler A."/>
            <person name="Kuo A."/>
            <person name="Nagy L.G."/>
            <person name="Floudas D."/>
            <person name="Copeland A."/>
            <person name="Barry K.W."/>
            <person name="Cichocki N."/>
            <person name="Veneault-Fourrey C."/>
            <person name="LaButti K."/>
            <person name="Lindquist E.A."/>
            <person name="Lipzen A."/>
            <person name="Lundell T."/>
            <person name="Morin E."/>
            <person name="Murat C."/>
            <person name="Riley R."/>
            <person name="Ohm R."/>
            <person name="Sun H."/>
            <person name="Tunlid A."/>
            <person name="Henrissat B."/>
            <person name="Grigoriev I.V."/>
            <person name="Hibbett D.S."/>
            <person name="Martin F."/>
        </authorList>
    </citation>
    <scope>NUCLEOTIDE SEQUENCE [LARGE SCALE GENOMIC DNA]</scope>
    <source>
        <strain evidence="2 3">Koide BX008</strain>
    </source>
</reference>
<feature type="compositionally biased region" description="Polar residues" evidence="1">
    <location>
        <begin position="537"/>
        <end position="562"/>
    </location>
</feature>
<protein>
    <recommendedName>
        <fullName evidence="4">Myb-like domain-containing protein</fullName>
    </recommendedName>
</protein>
<feature type="compositionally biased region" description="Basic residues" evidence="1">
    <location>
        <begin position="109"/>
        <end position="122"/>
    </location>
</feature>
<feature type="region of interest" description="Disordered" evidence="1">
    <location>
        <begin position="338"/>
        <end position="361"/>
    </location>
</feature>
<dbReference type="AlphaFoldDB" id="A0A0C2WR31"/>
<feature type="region of interest" description="Disordered" evidence="1">
    <location>
        <begin position="244"/>
        <end position="267"/>
    </location>
</feature>
<evidence type="ECO:0000256" key="1">
    <source>
        <dbReference type="SAM" id="MobiDB-lite"/>
    </source>
</evidence>
<feature type="compositionally biased region" description="Polar residues" evidence="1">
    <location>
        <begin position="70"/>
        <end position="100"/>
    </location>
</feature>
<dbReference type="InParanoid" id="A0A0C2WR31"/>
<accession>A0A0C2WR31</accession>
<evidence type="ECO:0000313" key="2">
    <source>
        <dbReference type="EMBL" id="KIL58748.1"/>
    </source>
</evidence>
<feature type="compositionally biased region" description="Low complexity" evidence="1">
    <location>
        <begin position="246"/>
        <end position="267"/>
    </location>
</feature>
<evidence type="ECO:0000313" key="3">
    <source>
        <dbReference type="Proteomes" id="UP000054549"/>
    </source>
</evidence>
<organism evidence="2 3">
    <name type="scientific">Amanita muscaria (strain Koide BX008)</name>
    <dbReference type="NCBI Taxonomy" id="946122"/>
    <lineage>
        <taxon>Eukaryota</taxon>
        <taxon>Fungi</taxon>
        <taxon>Dikarya</taxon>
        <taxon>Basidiomycota</taxon>
        <taxon>Agaricomycotina</taxon>
        <taxon>Agaricomycetes</taxon>
        <taxon>Agaricomycetidae</taxon>
        <taxon>Agaricales</taxon>
        <taxon>Pluteineae</taxon>
        <taxon>Amanitaceae</taxon>
        <taxon>Amanita</taxon>
    </lineage>
</organism>
<gene>
    <name evidence="2" type="ORF">M378DRAFT_294543</name>
</gene>
<dbReference type="OrthoDB" id="2348945at2759"/>
<feature type="compositionally biased region" description="Low complexity" evidence="1">
    <location>
        <begin position="338"/>
        <end position="352"/>
    </location>
</feature>
<feature type="compositionally biased region" description="Polar residues" evidence="1">
    <location>
        <begin position="471"/>
        <end position="492"/>
    </location>
</feature>
<feature type="region of interest" description="Disordered" evidence="1">
    <location>
        <begin position="409"/>
        <end position="562"/>
    </location>
</feature>
<evidence type="ECO:0008006" key="4">
    <source>
        <dbReference type="Google" id="ProtNLM"/>
    </source>
</evidence>
<dbReference type="EMBL" id="KN818330">
    <property type="protein sequence ID" value="KIL58748.1"/>
    <property type="molecule type" value="Genomic_DNA"/>
</dbReference>
<feature type="compositionally biased region" description="Low complexity" evidence="1">
    <location>
        <begin position="445"/>
        <end position="466"/>
    </location>
</feature>
<proteinExistence type="predicted"/>
<dbReference type="STRING" id="946122.A0A0C2WR31"/>
<feature type="compositionally biased region" description="Polar residues" evidence="1">
    <location>
        <begin position="124"/>
        <end position="136"/>
    </location>
</feature>
<feature type="compositionally biased region" description="Polar residues" evidence="1">
    <location>
        <begin position="35"/>
        <end position="45"/>
    </location>
</feature>
<feature type="compositionally biased region" description="Polar residues" evidence="1">
    <location>
        <begin position="17"/>
        <end position="26"/>
    </location>
</feature>
<feature type="compositionally biased region" description="Polar residues" evidence="1">
    <location>
        <begin position="500"/>
        <end position="521"/>
    </location>
</feature>
<feature type="region of interest" description="Disordered" evidence="1">
    <location>
        <begin position="1"/>
        <end position="156"/>
    </location>
</feature>
<dbReference type="HOGENOM" id="CLU_436176_0_0_1"/>
<keyword evidence="3" id="KW-1185">Reference proteome</keyword>
<feature type="compositionally biased region" description="Acidic residues" evidence="1">
    <location>
        <begin position="49"/>
        <end position="66"/>
    </location>
</feature>